<name>A0A917TUT7_9ACTN</name>
<feature type="domain" description="Antitoxin SocA-like Panacea" evidence="1">
    <location>
        <begin position="23"/>
        <end position="113"/>
    </location>
</feature>
<comment type="caution">
    <text evidence="2">The sequence shown here is derived from an EMBL/GenBank/DDBJ whole genome shotgun (WGS) entry which is preliminary data.</text>
</comment>
<organism evidence="2 3">
    <name type="scientific">Micromonospora sonchi</name>
    <dbReference type="NCBI Taxonomy" id="1763543"/>
    <lineage>
        <taxon>Bacteria</taxon>
        <taxon>Bacillati</taxon>
        <taxon>Actinomycetota</taxon>
        <taxon>Actinomycetes</taxon>
        <taxon>Micromonosporales</taxon>
        <taxon>Micromonosporaceae</taxon>
        <taxon>Micromonospora</taxon>
    </lineage>
</organism>
<dbReference type="Proteomes" id="UP000608890">
    <property type="component" value="Unassembled WGS sequence"/>
</dbReference>
<reference evidence="2" key="1">
    <citation type="journal article" date="2014" name="Int. J. Syst. Evol. Microbiol.">
        <title>Complete genome sequence of Corynebacterium casei LMG S-19264T (=DSM 44701T), isolated from a smear-ripened cheese.</title>
        <authorList>
            <consortium name="US DOE Joint Genome Institute (JGI-PGF)"/>
            <person name="Walter F."/>
            <person name="Albersmeier A."/>
            <person name="Kalinowski J."/>
            <person name="Ruckert C."/>
        </authorList>
    </citation>
    <scope>NUCLEOTIDE SEQUENCE</scope>
    <source>
        <strain evidence="2">CGMCC 4.7312</strain>
    </source>
</reference>
<evidence type="ECO:0000259" key="1">
    <source>
        <dbReference type="Pfam" id="PF13274"/>
    </source>
</evidence>
<sequence length="198" mass="22093">MATAHDVAAAVLSELGPMTAMKLEKLVYYCQGWHLAREGHPLFQEPIEAWREGPVVPLLYRHHRRQRTVSDWPHGEPSRLTPAQAATVRWVAANYGRFSAAELSTMTHHELPWRVARGALPDSASSTEQLDIDLMRTYFARQVANVETAVALASANAALEGVEFDEDWQDKLRDVASGVTDADELIAQEIARIHGDRD</sequence>
<dbReference type="InterPro" id="IPR025272">
    <property type="entry name" value="SocA_Panacea"/>
</dbReference>
<dbReference type="AlphaFoldDB" id="A0A917TUT7"/>
<evidence type="ECO:0000313" key="2">
    <source>
        <dbReference type="EMBL" id="GGM38725.1"/>
    </source>
</evidence>
<dbReference type="EMBL" id="BMNB01000009">
    <property type="protein sequence ID" value="GGM38725.1"/>
    <property type="molecule type" value="Genomic_DNA"/>
</dbReference>
<dbReference type="Gene3D" id="1.10.8.1050">
    <property type="entry name" value="Antitoxin VbhA-like"/>
    <property type="match status" value="1"/>
</dbReference>
<evidence type="ECO:0000313" key="3">
    <source>
        <dbReference type="Proteomes" id="UP000608890"/>
    </source>
</evidence>
<gene>
    <name evidence="2" type="ORF">GCM10011608_24310</name>
</gene>
<accession>A0A917TUT7</accession>
<proteinExistence type="predicted"/>
<dbReference type="Pfam" id="PF13274">
    <property type="entry name" value="SocA_Panacea"/>
    <property type="match status" value="1"/>
</dbReference>
<protein>
    <recommendedName>
        <fullName evidence="1">Antitoxin SocA-like Panacea domain-containing protein</fullName>
    </recommendedName>
</protein>
<reference evidence="2" key="2">
    <citation type="submission" date="2020-09" db="EMBL/GenBank/DDBJ databases">
        <authorList>
            <person name="Sun Q."/>
            <person name="Zhou Y."/>
        </authorList>
    </citation>
    <scope>NUCLEOTIDE SEQUENCE</scope>
    <source>
        <strain evidence="2">CGMCC 4.7312</strain>
    </source>
</reference>
<dbReference type="InterPro" id="IPR043038">
    <property type="entry name" value="VbhA_sf"/>
</dbReference>
<keyword evidence="3" id="KW-1185">Reference proteome</keyword>